<protein>
    <submittedName>
        <fullName evidence="1">Uncharacterized protein</fullName>
    </submittedName>
</protein>
<dbReference type="EMBL" id="AP011801">
    <property type="protein sequence ID" value="BAL58483.1"/>
    <property type="molecule type" value="Genomic_DNA"/>
</dbReference>
<dbReference type="AlphaFoldDB" id="H5SQW6"/>
<proteinExistence type="predicted"/>
<name>H5SQW6_ACEAU</name>
<reference evidence="1" key="2">
    <citation type="journal article" date="2012" name="PLoS ONE">
        <title>A Deeply Branching Thermophilic Bacterium with an Ancient Acetyl-CoA Pathway Dominates a Subsurface Ecosystem.</title>
        <authorList>
            <person name="Takami H."/>
            <person name="Noguchi H."/>
            <person name="Takaki Y."/>
            <person name="Uchiyama I."/>
            <person name="Toyoda A."/>
            <person name="Nishi S."/>
            <person name="Chee G.-J."/>
            <person name="Arai W."/>
            <person name="Nunoura T."/>
            <person name="Itoh T."/>
            <person name="Hattori M."/>
            <person name="Takai K."/>
        </authorList>
    </citation>
    <scope>NUCLEOTIDE SEQUENCE</scope>
</reference>
<sequence>MRKTFALTLIIMLVCVLSVIAQKPETGKFLYQTISKTSAKTEIAGEELFTIEELAQGRRKITSDFVAKSQEIISQFETDKLFHETILVDKDWKLLEYALQSETARGKLTVTVKVEGQIAQISFQFKGTDGKEQNQAREVILEDEFVTTGIAAGQLMIIQKIVTLRMKEQKRTFLALDPTNIEKPLIELTVERLSPVKIKSGTKTLDAQRTGLTRADGEFQLELFSANDGTLWGFSGESATTRLLGYRHDLFPDGFEVLK</sequence>
<gene>
    <name evidence="1" type="ORF">HGMM_OP2C033</name>
</gene>
<reference evidence="1" key="1">
    <citation type="journal article" date="2005" name="Environ. Microbiol.">
        <title>Genetic and functional properties of uncultivated thermophilic crenarchaeotes from a subsurface gold mine as revealed by analysis of genome fragments.</title>
        <authorList>
            <person name="Nunoura T."/>
            <person name="Hirayama H."/>
            <person name="Takami H."/>
            <person name="Oida H."/>
            <person name="Nishi S."/>
            <person name="Shimamura S."/>
            <person name="Suzuki Y."/>
            <person name="Inagaki F."/>
            <person name="Takai K."/>
            <person name="Nealson K.H."/>
            <person name="Horikoshi K."/>
        </authorList>
    </citation>
    <scope>NUCLEOTIDE SEQUENCE</scope>
</reference>
<evidence type="ECO:0000313" key="1">
    <source>
        <dbReference type="EMBL" id="BAL58483.1"/>
    </source>
</evidence>
<accession>H5SQW6</accession>
<organism evidence="1">
    <name type="scientific">Acetithermum autotrophicum</name>
    <dbReference type="NCBI Taxonomy" id="1446466"/>
    <lineage>
        <taxon>Bacteria</taxon>
        <taxon>Candidatus Bipolaricaulota</taxon>
        <taxon>Candidatus Acetithermum</taxon>
    </lineage>
</organism>